<dbReference type="PANTHER" id="PTHR33116:SF84">
    <property type="entry name" value="RNA-DIRECTED DNA POLYMERASE"/>
    <property type="match status" value="1"/>
</dbReference>
<dbReference type="EMBL" id="JBDFQZ010000007">
    <property type="protein sequence ID" value="KAK9704703.1"/>
    <property type="molecule type" value="Genomic_DNA"/>
</dbReference>
<protein>
    <recommendedName>
        <fullName evidence="1">Reverse transcriptase zinc-binding domain-containing protein</fullName>
    </recommendedName>
</protein>
<organism evidence="2 3">
    <name type="scientific">Saponaria officinalis</name>
    <name type="common">Common soapwort</name>
    <name type="synonym">Lychnis saponaria</name>
    <dbReference type="NCBI Taxonomy" id="3572"/>
    <lineage>
        <taxon>Eukaryota</taxon>
        <taxon>Viridiplantae</taxon>
        <taxon>Streptophyta</taxon>
        <taxon>Embryophyta</taxon>
        <taxon>Tracheophyta</taxon>
        <taxon>Spermatophyta</taxon>
        <taxon>Magnoliopsida</taxon>
        <taxon>eudicotyledons</taxon>
        <taxon>Gunneridae</taxon>
        <taxon>Pentapetalae</taxon>
        <taxon>Caryophyllales</taxon>
        <taxon>Caryophyllaceae</taxon>
        <taxon>Caryophylleae</taxon>
        <taxon>Saponaria</taxon>
    </lineage>
</organism>
<accession>A0AAW1JLP6</accession>
<dbReference type="PANTHER" id="PTHR33116">
    <property type="entry name" value="REVERSE TRANSCRIPTASE ZINC-BINDING DOMAIN-CONTAINING PROTEIN-RELATED-RELATED"/>
    <property type="match status" value="1"/>
</dbReference>
<dbReference type="AlphaFoldDB" id="A0AAW1JLP6"/>
<dbReference type="Pfam" id="PF13966">
    <property type="entry name" value="zf-RVT"/>
    <property type="match status" value="1"/>
</dbReference>
<evidence type="ECO:0000313" key="3">
    <source>
        <dbReference type="Proteomes" id="UP001443914"/>
    </source>
</evidence>
<evidence type="ECO:0000259" key="1">
    <source>
        <dbReference type="Pfam" id="PF13966"/>
    </source>
</evidence>
<proteinExistence type="predicted"/>
<sequence length="365" mass="42495">MLFTYLVLPLSCYNCAVLVEKIIDRIRSFGVRKLSYAGRLMLVKSVLTSLYTYWANIFLIPKGVLRKIDSICRNYLWDGSSQYVRVPMVGWEQVCSPINEGGLGIKFSQTWNVAMVGKLVWWVYSKPDSLWVKWVHHVYLKGAEWHSYSPKAYMGGNWKDICKTKDIISAGFRDGRWIANEKGYSVSSAYDWLRLKMQRVGWAKIVWSTWCLPKHSFLVWLMLKNALPIKERLFRHGIGDDDSCCVCQMAVESIEHLFQRCHLVQRLMGLVADQLQVQHPVGNAIIWLGRKRWTKGKNDTCLFAFMAVYYTVWNQRNICWLEGKVMRPEVLKAGIMRLVQLRIVQTWSTFTQVDKAWINLIGLYA</sequence>
<dbReference type="InterPro" id="IPR026960">
    <property type="entry name" value="RVT-Znf"/>
</dbReference>
<reference evidence="2" key="1">
    <citation type="submission" date="2024-03" db="EMBL/GenBank/DDBJ databases">
        <title>WGS assembly of Saponaria officinalis var. Norfolk2.</title>
        <authorList>
            <person name="Jenkins J."/>
            <person name="Shu S."/>
            <person name="Grimwood J."/>
            <person name="Barry K."/>
            <person name="Goodstein D."/>
            <person name="Schmutz J."/>
            <person name="Leebens-Mack J."/>
            <person name="Osbourn A."/>
        </authorList>
    </citation>
    <scope>NUCLEOTIDE SEQUENCE [LARGE SCALE GENOMIC DNA]</scope>
    <source>
        <strain evidence="2">JIC</strain>
    </source>
</reference>
<evidence type="ECO:0000313" key="2">
    <source>
        <dbReference type="EMBL" id="KAK9704703.1"/>
    </source>
</evidence>
<comment type="caution">
    <text evidence="2">The sequence shown here is derived from an EMBL/GenBank/DDBJ whole genome shotgun (WGS) entry which is preliminary data.</text>
</comment>
<name>A0AAW1JLP6_SAPOF</name>
<keyword evidence="3" id="KW-1185">Reference proteome</keyword>
<dbReference type="Proteomes" id="UP001443914">
    <property type="component" value="Unassembled WGS sequence"/>
</dbReference>
<feature type="domain" description="Reverse transcriptase zinc-binding" evidence="1">
    <location>
        <begin position="184"/>
        <end position="266"/>
    </location>
</feature>
<gene>
    <name evidence="2" type="ORF">RND81_07G005900</name>
</gene>